<evidence type="ECO:0000256" key="5">
    <source>
        <dbReference type="ARBA" id="ARBA00022912"/>
    </source>
</evidence>
<evidence type="ECO:0000256" key="2">
    <source>
        <dbReference type="ARBA" id="ARBA00008978"/>
    </source>
</evidence>
<comment type="function">
    <text evidence="9">Protein phosphatase that catalyzes the dephosphorylation of the C-terminal domain of RNA polymerase II. Plays a role in RNA processing and termination.</text>
</comment>
<evidence type="ECO:0000256" key="9">
    <source>
        <dbReference type="RuleBase" id="RU369031"/>
    </source>
</evidence>
<reference evidence="10" key="1">
    <citation type="submission" date="2017-08" db="EMBL/GenBank/DDBJ databases">
        <authorList>
            <person name="Polle J.E."/>
            <person name="Barry K."/>
            <person name="Cushman J."/>
            <person name="Schmutz J."/>
            <person name="Tran D."/>
            <person name="Hathwaick L.T."/>
            <person name="Yim W.C."/>
            <person name="Jenkins J."/>
            <person name="Mckie-Krisberg Z.M."/>
            <person name="Prochnik S."/>
            <person name="Lindquist E."/>
            <person name="Dockter R.B."/>
            <person name="Adam C."/>
            <person name="Molina H."/>
            <person name="Bunkerborg J."/>
            <person name="Jin E."/>
            <person name="Buchheim M."/>
            <person name="Magnuson J."/>
        </authorList>
    </citation>
    <scope>NUCLEOTIDE SEQUENCE</scope>
    <source>
        <strain evidence="10">CCAP 19/18</strain>
    </source>
</reference>
<evidence type="ECO:0000256" key="1">
    <source>
        <dbReference type="ARBA" id="ARBA00004123"/>
    </source>
</evidence>
<name>A0ABQ7GJG2_DUNSA</name>
<comment type="caution">
    <text evidence="10">The sequence shown here is derived from an EMBL/GenBank/DDBJ whole genome shotgun (WGS) entry which is preliminary data.</text>
</comment>
<comment type="catalytic activity">
    <reaction evidence="7 9">
        <text>O-phospho-L-seryl-[protein] + H2O = L-seryl-[protein] + phosphate</text>
        <dbReference type="Rhea" id="RHEA:20629"/>
        <dbReference type="Rhea" id="RHEA-COMP:9863"/>
        <dbReference type="Rhea" id="RHEA-COMP:11604"/>
        <dbReference type="ChEBI" id="CHEBI:15377"/>
        <dbReference type="ChEBI" id="CHEBI:29999"/>
        <dbReference type="ChEBI" id="CHEBI:43474"/>
        <dbReference type="ChEBI" id="CHEBI:83421"/>
        <dbReference type="EC" id="3.1.3.16"/>
    </reaction>
</comment>
<evidence type="ECO:0000256" key="4">
    <source>
        <dbReference type="ARBA" id="ARBA00022801"/>
    </source>
</evidence>
<evidence type="ECO:0000256" key="7">
    <source>
        <dbReference type="ARBA" id="ARBA00047761"/>
    </source>
</evidence>
<evidence type="ECO:0000313" key="11">
    <source>
        <dbReference type="Proteomes" id="UP000815325"/>
    </source>
</evidence>
<keyword evidence="5 9" id="KW-0904">Protein phosphatase</keyword>
<dbReference type="EMBL" id="MU069740">
    <property type="protein sequence ID" value="KAF5834753.1"/>
    <property type="molecule type" value="Genomic_DNA"/>
</dbReference>
<keyword evidence="4 9" id="KW-0378">Hydrolase</keyword>
<protein>
    <recommendedName>
        <fullName evidence="9">RNA polymerase II subunit A C-terminal domain phosphatase SSU72</fullName>
        <shortName evidence="9">CTD phosphatase SSU72</shortName>
        <ecNumber evidence="9">3.1.3.16</ecNumber>
    </recommendedName>
</protein>
<evidence type="ECO:0000256" key="6">
    <source>
        <dbReference type="ARBA" id="ARBA00023242"/>
    </source>
</evidence>
<comment type="similarity">
    <text evidence="2 9">Belongs to the SSU72 phosphatase family.</text>
</comment>
<evidence type="ECO:0000256" key="8">
    <source>
        <dbReference type="ARBA" id="ARBA00048336"/>
    </source>
</evidence>
<dbReference type="EC" id="3.1.3.16" evidence="9"/>
<dbReference type="PANTHER" id="PTHR20383">
    <property type="entry name" value="RNA POLYMERASE II SUBUNIT A C-TERMINAL DOMAIN PHOSPHATASE"/>
    <property type="match status" value="1"/>
</dbReference>
<evidence type="ECO:0000256" key="3">
    <source>
        <dbReference type="ARBA" id="ARBA00022664"/>
    </source>
</evidence>
<dbReference type="Proteomes" id="UP000815325">
    <property type="component" value="Unassembled WGS sequence"/>
</dbReference>
<dbReference type="Pfam" id="PF04722">
    <property type="entry name" value="Ssu72"/>
    <property type="match status" value="1"/>
</dbReference>
<organism evidence="10 11">
    <name type="scientific">Dunaliella salina</name>
    <name type="common">Green alga</name>
    <name type="synonym">Protococcus salinus</name>
    <dbReference type="NCBI Taxonomy" id="3046"/>
    <lineage>
        <taxon>Eukaryota</taxon>
        <taxon>Viridiplantae</taxon>
        <taxon>Chlorophyta</taxon>
        <taxon>core chlorophytes</taxon>
        <taxon>Chlorophyceae</taxon>
        <taxon>CS clade</taxon>
        <taxon>Chlamydomonadales</taxon>
        <taxon>Dunaliellaceae</taxon>
        <taxon>Dunaliella</taxon>
    </lineage>
</organism>
<sequence length="251" mass="27915">MSIQEFAVAPAKHLQSTAAPPESNNQGTKRLRFAMVCASNQNRSMEAHALLQKEGFQVQSFGVGAHVKLPGSSAREPNVYPFGTPYRVIYEDLKRKDPDLYMRNGLLRMLERNLKVKTAPLRWQECREPYDVVVTFEERVMEQVLDDLHARPLSAMRPALVINLDVKDSHEEAALAAPHALELCSLLDKANNSRGGMQGSSEKNGSIAGEEGSCTDACGDDDGPNWCDVEPLLDAFEKRTGRRAVYSICFY</sequence>
<keyword evidence="6 9" id="KW-0539">Nucleus</keyword>
<keyword evidence="3 9" id="KW-0507">mRNA processing</keyword>
<proteinExistence type="inferred from homology"/>
<comment type="subcellular location">
    <subcellularLocation>
        <location evidence="1 9">Nucleus</location>
    </subcellularLocation>
</comment>
<dbReference type="InterPro" id="IPR006811">
    <property type="entry name" value="RNA_pol_II_suA"/>
</dbReference>
<dbReference type="Gene3D" id="3.40.50.2300">
    <property type="match status" value="2"/>
</dbReference>
<evidence type="ECO:0000313" key="10">
    <source>
        <dbReference type="EMBL" id="KAF5834753.1"/>
    </source>
</evidence>
<gene>
    <name evidence="10" type="ORF">DUNSADRAFT_8480</name>
</gene>
<accession>A0ABQ7GJG2</accession>
<keyword evidence="11" id="KW-1185">Reference proteome</keyword>
<comment type="catalytic activity">
    <reaction evidence="8 9">
        <text>O-phospho-L-threonyl-[protein] + H2O = L-threonyl-[protein] + phosphate</text>
        <dbReference type="Rhea" id="RHEA:47004"/>
        <dbReference type="Rhea" id="RHEA-COMP:11060"/>
        <dbReference type="Rhea" id="RHEA-COMP:11605"/>
        <dbReference type="ChEBI" id="CHEBI:15377"/>
        <dbReference type="ChEBI" id="CHEBI:30013"/>
        <dbReference type="ChEBI" id="CHEBI:43474"/>
        <dbReference type="ChEBI" id="CHEBI:61977"/>
        <dbReference type="EC" id="3.1.3.16"/>
    </reaction>
</comment>